<organism evidence="1">
    <name type="scientific">Trichuris suis</name>
    <name type="common">pig whipworm</name>
    <dbReference type="NCBI Taxonomy" id="68888"/>
    <lineage>
        <taxon>Eukaryota</taxon>
        <taxon>Metazoa</taxon>
        <taxon>Ecdysozoa</taxon>
        <taxon>Nematoda</taxon>
        <taxon>Enoplea</taxon>
        <taxon>Dorylaimia</taxon>
        <taxon>Trichinellida</taxon>
        <taxon>Trichuridae</taxon>
        <taxon>Trichuris</taxon>
    </lineage>
</organism>
<name>A0A085MWB4_9BILA</name>
<dbReference type="EMBL" id="KL367621">
    <property type="protein sequence ID" value="KFD61510.1"/>
    <property type="molecule type" value="Genomic_DNA"/>
</dbReference>
<evidence type="ECO:0000313" key="1">
    <source>
        <dbReference type="EMBL" id="KFD61510.1"/>
    </source>
</evidence>
<proteinExistence type="predicted"/>
<protein>
    <submittedName>
        <fullName evidence="1">Uncharacterized protein</fullName>
    </submittedName>
</protein>
<accession>A0A085MWB4</accession>
<dbReference type="AlphaFoldDB" id="A0A085MWB4"/>
<reference evidence="1" key="1">
    <citation type="journal article" date="2014" name="Nat. Genet.">
        <title>Genome and transcriptome of the porcine whipworm Trichuris suis.</title>
        <authorList>
            <person name="Jex A.R."/>
            <person name="Nejsum P."/>
            <person name="Schwarz E.M."/>
            <person name="Hu L."/>
            <person name="Young N.D."/>
            <person name="Hall R.S."/>
            <person name="Korhonen P.K."/>
            <person name="Liao S."/>
            <person name="Thamsborg S."/>
            <person name="Xia J."/>
            <person name="Xu P."/>
            <person name="Wang S."/>
            <person name="Scheerlinck J.P."/>
            <person name="Hofmann A."/>
            <person name="Sternberg P.W."/>
            <person name="Wang J."/>
            <person name="Gasser R.B."/>
        </authorList>
    </citation>
    <scope>NUCLEOTIDE SEQUENCE [LARGE SCALE GENOMIC DNA]</scope>
    <source>
        <strain evidence="1">DCEP-RM93F</strain>
    </source>
</reference>
<dbReference type="Proteomes" id="UP000030758">
    <property type="component" value="Unassembled WGS sequence"/>
</dbReference>
<gene>
    <name evidence="1" type="ORF">M514_26323</name>
</gene>
<sequence length="59" mass="6176">METTCAAASMDVRIIPEFEGSSQSAAEWLRKAESACQLCGITDVVQVIGLRLSGGAFAV</sequence>